<evidence type="ECO:0000313" key="2">
    <source>
        <dbReference type="Proteomes" id="UP000238296"/>
    </source>
</evidence>
<organism evidence="1 2">
    <name type="scientific">Mycobacterium talmoniae</name>
    <dbReference type="NCBI Taxonomy" id="1858794"/>
    <lineage>
        <taxon>Bacteria</taxon>
        <taxon>Bacillati</taxon>
        <taxon>Actinomycetota</taxon>
        <taxon>Actinomycetes</taxon>
        <taxon>Mycobacteriales</taxon>
        <taxon>Mycobacteriaceae</taxon>
        <taxon>Mycobacterium</taxon>
    </lineage>
</organism>
<protein>
    <submittedName>
        <fullName evidence="1">Uncharacterized protein</fullName>
    </submittedName>
</protein>
<dbReference type="Proteomes" id="UP000238296">
    <property type="component" value="Unassembled WGS sequence"/>
</dbReference>
<dbReference type="EMBL" id="PPEA01000648">
    <property type="protein sequence ID" value="PQM45429.1"/>
    <property type="molecule type" value="Genomic_DNA"/>
</dbReference>
<sequence>MPTPSASRLPISAANEPACLATSAGGRIGSLSTNGVNRNVLVTAPSAAVSTNVSMNALPSRNSRLPSGV</sequence>
<proteinExistence type="predicted"/>
<name>A0A2S8BFN8_9MYCO</name>
<evidence type="ECO:0000313" key="1">
    <source>
        <dbReference type="EMBL" id="PQM45429.1"/>
    </source>
</evidence>
<reference evidence="1 2" key="1">
    <citation type="journal article" date="2017" name="Int. J. Syst. Evol. Microbiol.">
        <title>Mycobacterium talmoniae sp. nov., a slowly growing mycobacterium isolated from human respiratory samples.</title>
        <authorList>
            <person name="Davidson R.M."/>
            <person name="DeGroote M.A."/>
            <person name="Marola J.L."/>
            <person name="Buss S."/>
            <person name="Jones V."/>
            <person name="McNeil M.R."/>
            <person name="Freifeld A.G."/>
            <person name="Elaine Epperson L."/>
            <person name="Hasan N.A."/>
            <person name="Jackson M."/>
            <person name="Iwen P.C."/>
            <person name="Salfinger M."/>
            <person name="Strong M."/>
        </authorList>
    </citation>
    <scope>NUCLEOTIDE SEQUENCE [LARGE SCALE GENOMIC DNA]</scope>
    <source>
        <strain evidence="1 2">ATCC BAA-2683</strain>
    </source>
</reference>
<gene>
    <name evidence="1" type="ORF">C1Y40_04412</name>
</gene>
<accession>A0A2S8BFN8</accession>
<comment type="caution">
    <text evidence="1">The sequence shown here is derived from an EMBL/GenBank/DDBJ whole genome shotgun (WGS) entry which is preliminary data.</text>
</comment>
<dbReference type="AlphaFoldDB" id="A0A2S8BFN8"/>